<accession>A0A433B2N8</accession>
<sequence>MYSWHDDERTRVLRSTGIKFSRFIEPDLGAHQTEFKKTLPRIAMEPRWICIHRQADHVLCLKGTIGLWEACLTFTLSECPYAPRALIFTIL</sequence>
<gene>
    <name evidence="1" type="ORF">BC936DRAFT_140093</name>
</gene>
<evidence type="ECO:0000313" key="2">
    <source>
        <dbReference type="Proteomes" id="UP000268093"/>
    </source>
</evidence>
<dbReference type="AlphaFoldDB" id="A0A433B2N8"/>
<name>A0A433B2N8_9FUNG</name>
<protein>
    <submittedName>
        <fullName evidence="1">Uncharacterized protein</fullName>
    </submittedName>
</protein>
<dbReference type="Proteomes" id="UP000268093">
    <property type="component" value="Unassembled WGS sequence"/>
</dbReference>
<keyword evidence="2" id="KW-1185">Reference proteome</keyword>
<proteinExistence type="predicted"/>
<evidence type="ECO:0000313" key="1">
    <source>
        <dbReference type="EMBL" id="RUP09298.1"/>
    </source>
</evidence>
<reference evidence="1 2" key="1">
    <citation type="journal article" date="2018" name="New Phytol.">
        <title>Phylogenomics of Endogonaceae and evolution of mycorrhizas within Mucoromycota.</title>
        <authorList>
            <person name="Chang Y."/>
            <person name="Desiro A."/>
            <person name="Na H."/>
            <person name="Sandor L."/>
            <person name="Lipzen A."/>
            <person name="Clum A."/>
            <person name="Barry K."/>
            <person name="Grigoriev I.V."/>
            <person name="Martin F.M."/>
            <person name="Stajich J.E."/>
            <person name="Smith M.E."/>
            <person name="Bonito G."/>
            <person name="Spatafora J.W."/>
        </authorList>
    </citation>
    <scope>NUCLEOTIDE SEQUENCE [LARGE SCALE GENOMIC DNA]</scope>
    <source>
        <strain evidence="1 2">GMNB39</strain>
    </source>
</reference>
<comment type="caution">
    <text evidence="1">The sequence shown here is derived from an EMBL/GenBank/DDBJ whole genome shotgun (WGS) entry which is preliminary data.</text>
</comment>
<organism evidence="1 2">
    <name type="scientific">Jimgerdemannia flammicorona</name>
    <dbReference type="NCBI Taxonomy" id="994334"/>
    <lineage>
        <taxon>Eukaryota</taxon>
        <taxon>Fungi</taxon>
        <taxon>Fungi incertae sedis</taxon>
        <taxon>Mucoromycota</taxon>
        <taxon>Mucoromycotina</taxon>
        <taxon>Endogonomycetes</taxon>
        <taxon>Endogonales</taxon>
        <taxon>Endogonaceae</taxon>
        <taxon>Jimgerdemannia</taxon>
    </lineage>
</organism>
<dbReference type="EMBL" id="RBNI01016406">
    <property type="protein sequence ID" value="RUP09298.1"/>
    <property type="molecule type" value="Genomic_DNA"/>
</dbReference>